<reference evidence="3 4" key="1">
    <citation type="journal article" date="2017" name="Mol. Biol. Evol.">
        <title>The 4-celled Tetrabaena socialis nuclear genome reveals the essential components for genetic control of cell number at the origin of multicellularity in the volvocine lineage.</title>
        <authorList>
            <person name="Featherston J."/>
            <person name="Arakaki Y."/>
            <person name="Hanschen E.R."/>
            <person name="Ferris P.J."/>
            <person name="Michod R.E."/>
            <person name="Olson B.J.S.C."/>
            <person name="Nozaki H."/>
            <person name="Durand P.M."/>
        </authorList>
    </citation>
    <scope>NUCLEOTIDE SEQUENCE [LARGE SCALE GENOMIC DNA]</scope>
    <source>
        <strain evidence="3 4">NIES-571</strain>
    </source>
</reference>
<dbReference type="Gene3D" id="3.40.190.10">
    <property type="entry name" value="Periplasmic binding protein-like II"/>
    <property type="match status" value="1"/>
</dbReference>
<evidence type="ECO:0000313" key="4">
    <source>
        <dbReference type="Proteomes" id="UP000236333"/>
    </source>
</evidence>
<dbReference type="Proteomes" id="UP000236333">
    <property type="component" value="Unassembled WGS sequence"/>
</dbReference>
<accession>A0A2J7ZK56</accession>
<comment type="caution">
    <text evidence="3">The sequence shown here is derived from an EMBL/GenBank/DDBJ whole genome shotgun (WGS) entry which is preliminary data.</text>
</comment>
<evidence type="ECO:0000259" key="2">
    <source>
        <dbReference type="Pfam" id="PF00497"/>
    </source>
</evidence>
<gene>
    <name evidence="3" type="ORF">TSOC_013518</name>
</gene>
<dbReference type="AlphaFoldDB" id="A0A2J7ZK56"/>
<protein>
    <recommendedName>
        <fullName evidence="2">Solute-binding protein family 3/N-terminal domain-containing protein</fullName>
    </recommendedName>
</protein>
<evidence type="ECO:0000313" key="3">
    <source>
        <dbReference type="EMBL" id="PNH00656.1"/>
    </source>
</evidence>
<dbReference type="EMBL" id="PGGS01001248">
    <property type="protein sequence ID" value="PNH00656.1"/>
    <property type="molecule type" value="Genomic_DNA"/>
</dbReference>
<dbReference type="Pfam" id="PF00497">
    <property type="entry name" value="SBP_bac_3"/>
    <property type="match status" value="1"/>
</dbReference>
<evidence type="ECO:0000256" key="1">
    <source>
        <dbReference type="SAM" id="MobiDB-lite"/>
    </source>
</evidence>
<dbReference type="SUPFAM" id="SSF53850">
    <property type="entry name" value="Periplasmic binding protein-like II"/>
    <property type="match status" value="1"/>
</dbReference>
<feature type="region of interest" description="Disordered" evidence="1">
    <location>
        <begin position="1"/>
        <end position="20"/>
    </location>
</feature>
<feature type="domain" description="Solute-binding protein family 3/N-terminal" evidence="2">
    <location>
        <begin position="70"/>
        <end position="145"/>
    </location>
</feature>
<name>A0A2J7ZK56_9CHLO</name>
<dbReference type="InterPro" id="IPR001638">
    <property type="entry name" value="Solute-binding_3/MltF_N"/>
</dbReference>
<organism evidence="3 4">
    <name type="scientific">Tetrabaena socialis</name>
    <dbReference type="NCBI Taxonomy" id="47790"/>
    <lineage>
        <taxon>Eukaryota</taxon>
        <taxon>Viridiplantae</taxon>
        <taxon>Chlorophyta</taxon>
        <taxon>core chlorophytes</taxon>
        <taxon>Chlorophyceae</taxon>
        <taxon>CS clade</taxon>
        <taxon>Chlamydomonadales</taxon>
        <taxon>Tetrabaenaceae</taxon>
        <taxon>Tetrabaena</taxon>
    </lineage>
</organism>
<keyword evidence="4" id="KW-1185">Reference proteome</keyword>
<proteinExistence type="predicted"/>
<sequence>MPPRQKATIPKKTDPTKNVNNVKTNDKTKVIKPTVTKKVDPPVVTQHIHVTRLLPRDAPDLQLHAPRGRLRVAVYAEFYPVAYKDGGVYKGLDIDIVEGFCRGAGLKPQYVQQRNGFEDTWEQPSQWGQRIDLAIGGIGRDTRRASPAIE</sequence>